<reference evidence="2" key="2">
    <citation type="journal article" date="2019" name="Gigascience">
        <title>High-quality Schistosoma haematobium genome achieved by single-molecule and long-range sequencing.</title>
        <authorList>
            <person name="Stroehlein A.J."/>
            <person name="Korhonen P.K."/>
            <person name="Chong T.M."/>
            <person name="Lim Y.L."/>
            <person name="Chan K.G."/>
            <person name="Webster B."/>
            <person name="Rollinson D."/>
            <person name="Brindley P.J."/>
            <person name="Gasser R.B."/>
            <person name="Young N.D."/>
        </authorList>
    </citation>
    <scope>NUCLEOTIDE SEQUENCE</scope>
</reference>
<feature type="transmembrane region" description="Helical" evidence="1">
    <location>
        <begin position="239"/>
        <end position="258"/>
    </location>
</feature>
<evidence type="ECO:0000256" key="1">
    <source>
        <dbReference type="SAM" id="Phobius"/>
    </source>
</evidence>
<dbReference type="InterPro" id="IPR029371">
    <property type="entry name" value="TMEM101"/>
</dbReference>
<feature type="transmembrane region" description="Helical" evidence="1">
    <location>
        <begin position="202"/>
        <end position="224"/>
    </location>
</feature>
<feature type="transmembrane region" description="Helical" evidence="1">
    <location>
        <begin position="12"/>
        <end position="32"/>
    </location>
</feature>
<proteinExistence type="predicted"/>
<reference evidence="2" key="4">
    <citation type="journal article" date="2022" name="PLoS Pathog.">
        <title>Chromosome-level genome of Schistosoma haematobium underpins genome-wide explorations of molecular variation.</title>
        <authorList>
            <person name="Stroehlein A.J."/>
            <person name="Korhonen P.K."/>
            <person name="Lee V.V."/>
            <person name="Ralph S.A."/>
            <person name="Mentink-Kane M."/>
            <person name="You H."/>
            <person name="McManus D.P."/>
            <person name="Tchuente L.T."/>
            <person name="Stothard J.R."/>
            <person name="Kaur P."/>
            <person name="Dudchenko O."/>
            <person name="Aiden E.L."/>
            <person name="Yang B."/>
            <person name="Yang H."/>
            <person name="Emery A.M."/>
            <person name="Webster B.L."/>
            <person name="Brindley P.J."/>
            <person name="Rollinson D."/>
            <person name="Chang B.C.H."/>
            <person name="Gasser R.B."/>
            <person name="Young N.D."/>
        </authorList>
    </citation>
    <scope>NUCLEOTIDE SEQUENCE</scope>
</reference>
<dbReference type="PANTHER" id="PTHR31034:SF2">
    <property type="entry name" value="TRANSMEMBRANE PROTEIN 101"/>
    <property type="match status" value="1"/>
</dbReference>
<gene>
    <name evidence="2" type="ORF">MS3_00009809</name>
    <name evidence="3" type="ORF">MS3_09455</name>
</gene>
<reference evidence="3" key="1">
    <citation type="journal article" date="2012" name="Nat. Genet.">
        <title>Whole-genome sequence of Schistosoma haematobium.</title>
        <authorList>
            <person name="Young N.D."/>
            <person name="Jex A.R."/>
            <person name="Li B."/>
            <person name="Liu S."/>
            <person name="Yang L."/>
            <person name="Xiong Z."/>
            <person name="Li Y."/>
            <person name="Cantacessi C."/>
            <person name="Hall R.S."/>
            <person name="Xu X."/>
            <person name="Chen F."/>
            <person name="Wu X."/>
            <person name="Zerlotini A."/>
            <person name="Oliveira G."/>
            <person name="Hofmann A."/>
            <person name="Zhang G."/>
            <person name="Fang X."/>
            <person name="Kang Y."/>
            <person name="Campbell B.E."/>
            <person name="Loukas A."/>
            <person name="Ranganathan S."/>
            <person name="Rollinson D."/>
            <person name="Rinaldi G."/>
            <person name="Brindley P.J."/>
            <person name="Yang H."/>
            <person name="Wang J."/>
            <person name="Wang J."/>
            <person name="Gasser R.B."/>
        </authorList>
    </citation>
    <scope>NUCLEOTIDE SEQUENCE [LARGE SCALE GENOMIC DNA]</scope>
</reference>
<keyword evidence="4" id="KW-1185">Reference proteome</keyword>
<keyword evidence="1" id="KW-1133">Transmembrane helix</keyword>
<dbReference type="GO" id="GO:0043123">
    <property type="term" value="P:positive regulation of canonical NF-kappaB signal transduction"/>
    <property type="evidence" value="ECO:0007669"/>
    <property type="project" value="TreeGrafter"/>
</dbReference>
<protein>
    <submittedName>
        <fullName evidence="3">Uncharacterized protein</fullName>
    </submittedName>
</protein>
<dbReference type="GeneID" id="24596631"/>
<dbReference type="RefSeq" id="XP_012800722.1">
    <property type="nucleotide sequence ID" value="XM_012945268.2"/>
</dbReference>
<reference evidence="2" key="3">
    <citation type="submission" date="2021-06" db="EMBL/GenBank/DDBJ databases">
        <title>Chromosome-level genome assembly for S. haematobium.</title>
        <authorList>
            <person name="Stroehlein A.J."/>
        </authorList>
    </citation>
    <scope>NUCLEOTIDE SEQUENCE</scope>
</reference>
<keyword evidence="1" id="KW-0812">Transmembrane</keyword>
<keyword evidence="1" id="KW-0472">Membrane</keyword>
<dbReference type="CTD" id="24596631"/>
<dbReference type="Proteomes" id="UP000471633">
    <property type="component" value="Unassembled WGS sequence"/>
</dbReference>
<name>A0A095A299_SCHHA</name>
<feature type="transmembrane region" description="Helical" evidence="1">
    <location>
        <begin position="44"/>
        <end position="60"/>
    </location>
</feature>
<dbReference type="EMBL" id="KL251662">
    <property type="protein sequence ID" value="KGB40962.1"/>
    <property type="molecule type" value="Genomic_DNA"/>
</dbReference>
<evidence type="ECO:0000313" key="3">
    <source>
        <dbReference type="EMBL" id="KGB40962.1"/>
    </source>
</evidence>
<feature type="transmembrane region" description="Helical" evidence="1">
    <location>
        <begin position="67"/>
        <end position="87"/>
    </location>
</feature>
<feature type="transmembrane region" description="Helical" evidence="1">
    <location>
        <begin position="151"/>
        <end position="173"/>
    </location>
</feature>
<organism evidence="3">
    <name type="scientific">Schistosoma haematobium</name>
    <name type="common">Blood fluke</name>
    <dbReference type="NCBI Taxonomy" id="6185"/>
    <lineage>
        <taxon>Eukaryota</taxon>
        <taxon>Metazoa</taxon>
        <taxon>Spiralia</taxon>
        <taxon>Lophotrochozoa</taxon>
        <taxon>Platyhelminthes</taxon>
        <taxon>Trematoda</taxon>
        <taxon>Digenea</taxon>
        <taxon>Strigeidida</taxon>
        <taxon>Schistosomatoidea</taxon>
        <taxon>Schistosomatidae</taxon>
        <taxon>Schistosoma</taxon>
    </lineage>
</organism>
<evidence type="ECO:0000313" key="2">
    <source>
        <dbReference type="EMBL" id="KAH9593730.1"/>
    </source>
</evidence>
<dbReference type="AlphaFoldDB" id="A0A095A299"/>
<dbReference type="KEGG" id="shx:MS3_00009809"/>
<feature type="transmembrane region" description="Helical" evidence="1">
    <location>
        <begin position="279"/>
        <end position="298"/>
    </location>
</feature>
<dbReference type="PANTHER" id="PTHR31034">
    <property type="entry name" value="TRANSMEMBRANE PROTEIN 101"/>
    <property type="match status" value="1"/>
</dbReference>
<dbReference type="EMBL" id="AMPZ03000001">
    <property type="protein sequence ID" value="KAH9593730.1"/>
    <property type="molecule type" value="Genomic_DNA"/>
</dbReference>
<evidence type="ECO:0000313" key="4">
    <source>
        <dbReference type="Proteomes" id="UP000471633"/>
    </source>
</evidence>
<accession>A0A095A299</accession>
<sequence length="323" mass="37355">MPLNYYSFQTRCAHWLLARISLFQSVCLLLWLGERAYHETEPPIHPWIVYTYIGSGLIASTGITSRFLTRLSLTIILLSQLYITYVFCLEKRLGYSKCIRARISLRCLTTIGVYFRLLGVNGYNDKRKQTDSHNNDNQVDQLHKIKPTTSVYAFGLTVMSVSLCLLSIFCIPVEIFQLDRDIQLTEINSTLILSMDNYISKLLSLILGICLLTAGIIYSIPVIIHDQFLLNNTFFYKNYLFQFADYLIGFSFLILSLIRDCNFNYWHIKGCEFWLEIRVLLENITILLGIFVINDLLINNSVNSLNEKYLKTLKVNSKSLKSQ</sequence>